<dbReference type="AlphaFoldDB" id="A0A0A8UYW0"/>
<dbReference type="CDD" id="cd08368">
    <property type="entry name" value="LIM"/>
    <property type="match status" value="1"/>
</dbReference>
<keyword evidence="2" id="KW-1185">Reference proteome</keyword>
<name>A0A0A8UYW0_LEGHA</name>
<proteinExistence type="predicted"/>
<geneLocation type="plasmid" evidence="1 2">
    <name>II</name>
</geneLocation>
<accession>A0A0A8UYW0</accession>
<evidence type="ECO:0000313" key="2">
    <source>
        <dbReference type="Proteomes" id="UP000032803"/>
    </source>
</evidence>
<reference evidence="2" key="1">
    <citation type="submission" date="2014-09" db="EMBL/GenBank/DDBJ databases">
        <authorList>
            <person name="Gomez-Valero L."/>
        </authorList>
    </citation>
    <scope>NUCLEOTIDE SEQUENCE [LARGE SCALE GENOMIC DNA]</scope>
    <source>
        <strain evidence="2">ATCC35250</strain>
        <plasmid evidence="2">II</plasmid>
    </source>
</reference>
<dbReference type="OrthoDB" id="7066677at2"/>
<organism evidence="1 2">
    <name type="scientific">Legionella hackeliae</name>
    <dbReference type="NCBI Taxonomy" id="449"/>
    <lineage>
        <taxon>Bacteria</taxon>
        <taxon>Pseudomonadati</taxon>
        <taxon>Pseudomonadota</taxon>
        <taxon>Gammaproteobacteria</taxon>
        <taxon>Legionellales</taxon>
        <taxon>Legionellaceae</taxon>
        <taxon>Legionella</taxon>
    </lineage>
</organism>
<evidence type="ECO:0000313" key="1">
    <source>
        <dbReference type="EMBL" id="CEK12317.1"/>
    </source>
</evidence>
<keyword evidence="1" id="KW-0614">Plasmid</keyword>
<dbReference type="KEGG" id="lha:LHA_pA0070"/>
<protein>
    <submittedName>
        <fullName evidence="1">Uncharacterized protein</fullName>
    </submittedName>
</protein>
<sequence length="239" mass="27735">MNRQELSKKVIGIVNRVLQEKQYVSSIDILLGLGYLSPSILDDWRRGRFSYLEQRLQANLNKLSFAIQCFHQWAKQTGLLPRETAYVQKACSSTIHLKFSKSGQDTIERRYRTHYISPKLTQQKQQRLMEKVEKSTEPVVYIIVSESKCTQCKKDLPKGSFLMMDENNPYCMACTPYKDLVFLPAGDALITRRAKKYSDKSLIVVKFSRARKRYERQGLLVTDEALRRVQDHSMVASID</sequence>
<dbReference type="EMBL" id="LN681226">
    <property type="protein sequence ID" value="CEK12317.1"/>
    <property type="molecule type" value="Genomic_DNA"/>
</dbReference>
<dbReference type="RefSeq" id="WP_011212565.1">
    <property type="nucleotide sequence ID" value="NZ_LN681226.1"/>
</dbReference>
<dbReference type="HOGENOM" id="CLU_067495_0_0_6"/>
<dbReference type="Proteomes" id="UP000032803">
    <property type="component" value="Plasmid II"/>
</dbReference>
<gene>
    <name evidence="1" type="ORF">LHA_pA0070</name>
</gene>